<sequence length="208" mass="23103">LASSRLQDMELGYAKHSAGSKQKHQNRQARTGFCSGAFVLDLLANRHLERLDKILVMPSEHHLISWGRETRALLLTGALSAENRADAPRKLGQAEMEELPPLKRPRVAGGFEVLPDGVLGTIVGFLLPIAHKDDQYAQYHRMAARMYDALAYNHEAMPLARRARAAGLLPAPPLRPSLGELALDCRCPQYELRSLEITVERMPPAQGR</sequence>
<evidence type="ECO:0000313" key="2">
    <source>
        <dbReference type="Proteomes" id="UP000601435"/>
    </source>
</evidence>
<gene>
    <name evidence="1" type="ORF">SNEC2469_LOCUS15723</name>
</gene>
<evidence type="ECO:0000313" key="1">
    <source>
        <dbReference type="EMBL" id="CAE7545884.1"/>
    </source>
</evidence>
<protein>
    <submittedName>
        <fullName evidence="1">Uncharacterized protein</fullName>
    </submittedName>
</protein>
<dbReference type="OrthoDB" id="10313535at2759"/>
<feature type="non-terminal residue" evidence="1">
    <location>
        <position position="208"/>
    </location>
</feature>
<comment type="caution">
    <text evidence="1">The sequence shown here is derived from an EMBL/GenBank/DDBJ whole genome shotgun (WGS) entry which is preliminary data.</text>
</comment>
<proteinExistence type="predicted"/>
<accession>A0A812U014</accession>
<reference evidence="1" key="1">
    <citation type="submission" date="2021-02" db="EMBL/GenBank/DDBJ databases">
        <authorList>
            <person name="Dougan E. K."/>
            <person name="Rhodes N."/>
            <person name="Thang M."/>
            <person name="Chan C."/>
        </authorList>
    </citation>
    <scope>NUCLEOTIDE SEQUENCE</scope>
</reference>
<keyword evidence="2" id="KW-1185">Reference proteome</keyword>
<dbReference type="EMBL" id="CAJNJA010025612">
    <property type="protein sequence ID" value="CAE7545884.1"/>
    <property type="molecule type" value="Genomic_DNA"/>
</dbReference>
<dbReference type="AlphaFoldDB" id="A0A812U014"/>
<organism evidence="1 2">
    <name type="scientific">Symbiodinium necroappetens</name>
    <dbReference type="NCBI Taxonomy" id="1628268"/>
    <lineage>
        <taxon>Eukaryota</taxon>
        <taxon>Sar</taxon>
        <taxon>Alveolata</taxon>
        <taxon>Dinophyceae</taxon>
        <taxon>Suessiales</taxon>
        <taxon>Symbiodiniaceae</taxon>
        <taxon>Symbiodinium</taxon>
    </lineage>
</organism>
<name>A0A812U014_9DINO</name>
<feature type="non-terminal residue" evidence="1">
    <location>
        <position position="1"/>
    </location>
</feature>
<dbReference type="Proteomes" id="UP000601435">
    <property type="component" value="Unassembled WGS sequence"/>
</dbReference>